<dbReference type="OrthoDB" id="9863984at2"/>
<proteinExistence type="predicted"/>
<organism evidence="2 3">
    <name type="scientific">Dankookia rubra</name>
    <dbReference type="NCBI Taxonomy" id="1442381"/>
    <lineage>
        <taxon>Bacteria</taxon>
        <taxon>Pseudomonadati</taxon>
        <taxon>Pseudomonadota</taxon>
        <taxon>Alphaproteobacteria</taxon>
        <taxon>Acetobacterales</taxon>
        <taxon>Roseomonadaceae</taxon>
        <taxon>Dankookia</taxon>
    </lineage>
</organism>
<name>A0A4V6PK90_9PROT</name>
<evidence type="ECO:0000313" key="2">
    <source>
        <dbReference type="EMBL" id="TDH58185.1"/>
    </source>
</evidence>
<keyword evidence="1" id="KW-0732">Signal</keyword>
<accession>A0A4V6PK90</accession>
<dbReference type="AlphaFoldDB" id="A0A4V6PK90"/>
<evidence type="ECO:0000313" key="3">
    <source>
        <dbReference type="Proteomes" id="UP000295096"/>
    </source>
</evidence>
<dbReference type="RefSeq" id="WP_133292962.1">
    <property type="nucleotide sequence ID" value="NZ_SMSJ01000145.1"/>
</dbReference>
<feature type="chain" id="PRO_5020291175" evidence="1">
    <location>
        <begin position="24"/>
        <end position="121"/>
    </location>
</feature>
<keyword evidence="3" id="KW-1185">Reference proteome</keyword>
<dbReference type="Proteomes" id="UP000295096">
    <property type="component" value="Unassembled WGS sequence"/>
</dbReference>
<reference evidence="2 3" key="1">
    <citation type="journal article" date="2016" name="J. Microbiol.">
        <title>Dankookia rubra gen. nov., sp. nov., an alphaproteobacterium isolated from sediment of a shallow stream.</title>
        <authorList>
            <person name="Kim W.H."/>
            <person name="Kim D.H."/>
            <person name="Kang K."/>
            <person name="Ahn T.Y."/>
        </authorList>
    </citation>
    <scope>NUCLEOTIDE SEQUENCE [LARGE SCALE GENOMIC DNA]</scope>
    <source>
        <strain evidence="2 3">JCM30602</strain>
    </source>
</reference>
<comment type="caution">
    <text evidence="2">The sequence shown here is derived from an EMBL/GenBank/DDBJ whole genome shotgun (WGS) entry which is preliminary data.</text>
</comment>
<sequence length="121" mass="12962">MRKGVDLLAAALLLGTMPLIATAQQDVNFQRPVFTTQGTALCGSQSQVAELRRALDDQDRATIQRIVAGPCTLVGPNIRLTVVAAPGTYDPDVEVRVGPVAGLDRTVPRGNTWTLKVLLRN</sequence>
<dbReference type="EMBL" id="SMSJ01000145">
    <property type="protein sequence ID" value="TDH58185.1"/>
    <property type="molecule type" value="Genomic_DNA"/>
</dbReference>
<evidence type="ECO:0000256" key="1">
    <source>
        <dbReference type="SAM" id="SignalP"/>
    </source>
</evidence>
<feature type="signal peptide" evidence="1">
    <location>
        <begin position="1"/>
        <end position="23"/>
    </location>
</feature>
<protein>
    <submittedName>
        <fullName evidence="2">Uncharacterized protein</fullName>
    </submittedName>
</protein>
<gene>
    <name evidence="2" type="ORF">E2C06_33880</name>
</gene>